<dbReference type="EMBL" id="ATGI01000038">
    <property type="protein sequence ID" value="EPF70345.1"/>
    <property type="molecule type" value="Genomic_DNA"/>
</dbReference>
<protein>
    <recommendedName>
        <fullName evidence="1">ABM domain-containing protein</fullName>
    </recommendedName>
</protein>
<dbReference type="Gene3D" id="3.30.70.100">
    <property type="match status" value="1"/>
</dbReference>
<dbReference type="STRING" id="632955.GCA_000829675_03046"/>
<dbReference type="OrthoDB" id="9798157at2"/>
<dbReference type="HOGENOM" id="CLU_156590_2_0_6"/>
<evidence type="ECO:0000259" key="1">
    <source>
        <dbReference type="PROSITE" id="PS51725"/>
    </source>
</evidence>
<dbReference type="InterPro" id="IPR007138">
    <property type="entry name" value="ABM_dom"/>
</dbReference>
<dbReference type="SUPFAM" id="SSF54909">
    <property type="entry name" value="Dimeric alpha+beta barrel"/>
    <property type="match status" value="1"/>
</dbReference>
<accession>S3MR49</accession>
<sequence>MIVERVELNILAHQSEAFEQAMQQAKLLIAQMPGFLGLELLKHHQLPDRYLLLIQWERLEDHQQGFRKSVQYQEWKALLHHFYSPFPIVEYYTPCISISSN</sequence>
<proteinExistence type="predicted"/>
<dbReference type="Pfam" id="PF03992">
    <property type="entry name" value="ABM"/>
    <property type="match status" value="1"/>
</dbReference>
<evidence type="ECO:0000313" key="3">
    <source>
        <dbReference type="Proteomes" id="UP000014568"/>
    </source>
</evidence>
<dbReference type="AlphaFoldDB" id="S3MR49"/>
<dbReference type="eggNOG" id="COG2329">
    <property type="taxonomic scope" value="Bacteria"/>
</dbReference>
<keyword evidence="3" id="KW-1185">Reference proteome</keyword>
<name>S3MR49_9GAMM</name>
<reference evidence="2 3" key="1">
    <citation type="submission" date="2013-06" db="EMBL/GenBank/DDBJ databases">
        <title>The Genome Sequence of Acinetobacter rudis CIP 110305.</title>
        <authorList>
            <consortium name="The Broad Institute Genome Sequencing Platform"/>
            <consortium name="The Broad Institute Genome Sequencing Center for Infectious Disease"/>
            <person name="Cerqueira G."/>
            <person name="Feldgarden M."/>
            <person name="Courvalin P."/>
            <person name="Perichon B."/>
            <person name="Grillot-Courvalin C."/>
            <person name="Clermont D."/>
            <person name="Rocha E."/>
            <person name="Yoon E.-J."/>
            <person name="Nemec A."/>
            <person name="Young S.K."/>
            <person name="Zeng Q."/>
            <person name="Gargeya S."/>
            <person name="Fitzgerald M."/>
            <person name="Abouelleil A."/>
            <person name="Alvarado L."/>
            <person name="Berlin A.M."/>
            <person name="Chapman S.B."/>
            <person name="Dewar J."/>
            <person name="Goldberg J."/>
            <person name="Griggs A."/>
            <person name="Gujja S."/>
            <person name="Hansen M."/>
            <person name="Howarth C."/>
            <person name="Imamovic A."/>
            <person name="Larimer J."/>
            <person name="McCowan C."/>
            <person name="Murphy C."/>
            <person name="Pearson M."/>
            <person name="Priest M."/>
            <person name="Roberts A."/>
            <person name="Saif S."/>
            <person name="Shea T."/>
            <person name="Sykes S."/>
            <person name="Wortman J."/>
            <person name="Nusbaum C."/>
            <person name="Birren B."/>
        </authorList>
    </citation>
    <scope>NUCLEOTIDE SEQUENCE [LARGE SCALE GENOMIC DNA]</scope>
    <source>
        <strain evidence="2 3">CIP 110305</strain>
    </source>
</reference>
<evidence type="ECO:0000313" key="2">
    <source>
        <dbReference type="EMBL" id="EPF70345.1"/>
    </source>
</evidence>
<comment type="caution">
    <text evidence="2">The sequence shown here is derived from an EMBL/GenBank/DDBJ whole genome shotgun (WGS) entry which is preliminary data.</text>
</comment>
<dbReference type="Proteomes" id="UP000014568">
    <property type="component" value="Unassembled WGS sequence"/>
</dbReference>
<organism evidence="2 3">
    <name type="scientific">Acinetobacter rudis CIP 110305</name>
    <dbReference type="NCBI Taxonomy" id="421052"/>
    <lineage>
        <taxon>Bacteria</taxon>
        <taxon>Pseudomonadati</taxon>
        <taxon>Pseudomonadota</taxon>
        <taxon>Gammaproteobacteria</taxon>
        <taxon>Moraxellales</taxon>
        <taxon>Moraxellaceae</taxon>
        <taxon>Acinetobacter</taxon>
    </lineage>
</organism>
<feature type="domain" description="ABM" evidence="1">
    <location>
        <begin position="2"/>
        <end position="91"/>
    </location>
</feature>
<dbReference type="InterPro" id="IPR011008">
    <property type="entry name" value="Dimeric_a/b-barrel"/>
</dbReference>
<dbReference type="RefSeq" id="WP_016657731.1">
    <property type="nucleotide sequence ID" value="NZ_KE340355.1"/>
</dbReference>
<dbReference type="PROSITE" id="PS51725">
    <property type="entry name" value="ABM"/>
    <property type="match status" value="1"/>
</dbReference>
<dbReference type="PATRIC" id="fig|421052.3.peg.3299"/>
<gene>
    <name evidence="2" type="ORF">F945_03366</name>
</gene>